<dbReference type="Pfam" id="PF25601">
    <property type="entry name" value="AAA_lid_14"/>
    <property type="match status" value="1"/>
</dbReference>
<dbReference type="PATRIC" id="fig|1206767.3.peg.1844"/>
<dbReference type="SMART" id="SM00382">
    <property type="entry name" value="AAA"/>
    <property type="match status" value="1"/>
</dbReference>
<dbReference type="InterPro" id="IPR025943">
    <property type="entry name" value="Sigma_54_int_dom_ATP-bd_2"/>
</dbReference>
<evidence type="ECO:0000256" key="5">
    <source>
        <dbReference type="ARBA" id="ARBA00023163"/>
    </source>
</evidence>
<dbReference type="Pfam" id="PF00158">
    <property type="entry name" value="Sigma54_activat"/>
    <property type="match status" value="1"/>
</dbReference>
<comment type="caution">
    <text evidence="9">The sequence shown here is derived from an EMBL/GenBank/DDBJ whole genome shotgun (WGS) entry which is preliminary data.</text>
</comment>
<keyword evidence="4" id="KW-0238">DNA-binding</keyword>
<dbReference type="GO" id="GO:0005524">
    <property type="term" value="F:ATP binding"/>
    <property type="evidence" value="ECO:0007669"/>
    <property type="project" value="UniProtKB-KW"/>
</dbReference>
<dbReference type="Proteomes" id="UP000006272">
    <property type="component" value="Unassembled WGS sequence"/>
</dbReference>
<dbReference type="CDD" id="cd00009">
    <property type="entry name" value="AAA"/>
    <property type="match status" value="1"/>
</dbReference>
<evidence type="ECO:0000256" key="2">
    <source>
        <dbReference type="ARBA" id="ARBA00022840"/>
    </source>
</evidence>
<gene>
    <name evidence="9" type="ORF">B193_1891</name>
</gene>
<dbReference type="Gene3D" id="1.10.8.60">
    <property type="match status" value="1"/>
</dbReference>
<dbReference type="GO" id="GO:0003677">
    <property type="term" value="F:DNA binding"/>
    <property type="evidence" value="ECO:0007669"/>
    <property type="project" value="UniProtKB-KW"/>
</dbReference>
<feature type="compositionally biased region" description="Basic and acidic residues" evidence="6">
    <location>
        <begin position="771"/>
        <end position="782"/>
    </location>
</feature>
<dbReference type="PROSITE" id="PS50045">
    <property type="entry name" value="SIGMA54_INTERACT_4"/>
    <property type="match status" value="1"/>
</dbReference>
<dbReference type="SUPFAM" id="SSF52540">
    <property type="entry name" value="P-loop containing nucleoside triphosphate hydrolases"/>
    <property type="match status" value="1"/>
</dbReference>
<dbReference type="InterPro" id="IPR036388">
    <property type="entry name" value="WH-like_DNA-bd_sf"/>
</dbReference>
<dbReference type="InterPro" id="IPR058031">
    <property type="entry name" value="AAA_lid_NorR"/>
</dbReference>
<dbReference type="FunFam" id="3.40.50.300:FF:000006">
    <property type="entry name" value="DNA-binding transcriptional regulator NtrC"/>
    <property type="match status" value="1"/>
</dbReference>
<evidence type="ECO:0000313" key="10">
    <source>
        <dbReference type="Proteomes" id="UP000006272"/>
    </source>
</evidence>
<keyword evidence="7" id="KW-1133">Transmembrane helix</keyword>
<keyword evidence="5" id="KW-0804">Transcription</keyword>
<evidence type="ECO:0000256" key="7">
    <source>
        <dbReference type="SAM" id="Phobius"/>
    </source>
</evidence>
<feature type="region of interest" description="Disordered" evidence="6">
    <location>
        <begin position="771"/>
        <end position="796"/>
    </location>
</feature>
<keyword evidence="7" id="KW-0812">Transmembrane</keyword>
<reference evidence="9 10" key="1">
    <citation type="submission" date="2012-07" db="EMBL/GenBank/DDBJ databases">
        <title>Draft genome sequence of Desulfovibrio magneticus str. Maddingley MBC34 obtained from a metagenomic sequence of a methanogenic enrichment isolated from coal-seam formation water in Victoria, Australia.</title>
        <authorList>
            <person name="Greenfield P."/>
            <person name="Hendry P."/>
            <person name="Li D."/>
            <person name="Rosewarne C.P."/>
            <person name="Tran-Dinh N."/>
            <person name="Elbourne L.D.H."/>
            <person name="Paulsen I.T."/>
            <person name="Midgley D.J."/>
        </authorList>
    </citation>
    <scope>NUCLEOTIDE SEQUENCE [LARGE SCALE GENOMIC DNA]</scope>
    <source>
        <strain evidence="10">Maddingley MBC34</strain>
    </source>
</reference>
<dbReference type="EMBL" id="ALAO01000145">
    <property type="protein sequence ID" value="EKO39411.1"/>
    <property type="molecule type" value="Genomic_DNA"/>
</dbReference>
<proteinExistence type="predicted"/>
<sequence>MLSLFRRSSGAGPSEAYVKGLSDWSIRKKLLVFLIPPVVVVLAATGVVLNVFSNRYIDIALGRTTLTLTLAQAHEIEILLEGCREDIVAMSYRAMSRERLRHFMEASAAARGQLYAEAAYVGDGPDNQYVFIKSGDRVEEVPPEVIQQAKNSPLVVSRKAIDLKRGQTALSELVEVYYPPTGFGSKPRQRDLVLLRLTSPVVEEDGRVLGYLVLSIDVRQLRNVLSLYNSPRSPLAGFNRTAENRLSFFCDERGWILFQSETVDDPVRELSVETAKAGLSGDHGKPGYDGAFRPGPRHETFWRMVTAMQQGQPGLERGEADFGPSKIASSDDFIGYAPVRFRGLGEDDAETVGGVVYIDRSLLPRAAEFGQFNILFVTTLGAILAMAGGIIILARVITKPILRLADEVRSMRLEGRLHEIDLPDSDLDTATLKRAINRLVAALLSKEMEIKVRDERLRSVRDRERVQLVAPASRQVLRDEALEDLVGNSPAMDNLLSRIQKISATDADVLIIGETGTGKELTAEAIHRLSRRKDMPFISINCGALDENLLMDALFGHVKGAFSEAKSDRKGAFLAADGGTLLLDEIGNASPRVQQALLRALSVRRISPLGSDEEQAFDARVIAATNVNLKDLVASGEFREDLFYRLQVLAVSTPALRDRQDDIPVLAGYFLKLASRRMGKGELSLSRGALDKLLHHAWPGNVRELKNCIIRAAALAERELILAEDIHFEDAMSGEHPATGTITTQPETAQEPHILDAPLSQRQRKALRELLDQPNFSRKDYQDAGGSDVPQRTAQHDLQDLVSRGIVVKEGKGPSTRYRLVGHRETVS</sequence>
<feature type="transmembrane region" description="Helical" evidence="7">
    <location>
        <begin position="372"/>
        <end position="394"/>
    </location>
</feature>
<dbReference type="PANTHER" id="PTHR32071:SF117">
    <property type="entry name" value="PTS-DEPENDENT DIHYDROXYACETONE KINASE OPERON REGULATORY PROTEIN-RELATED"/>
    <property type="match status" value="1"/>
</dbReference>
<evidence type="ECO:0000256" key="4">
    <source>
        <dbReference type="ARBA" id="ARBA00023125"/>
    </source>
</evidence>
<feature type="domain" description="Sigma-54 factor interaction" evidence="8">
    <location>
        <begin position="485"/>
        <end position="714"/>
    </location>
</feature>
<evidence type="ECO:0000256" key="6">
    <source>
        <dbReference type="SAM" id="MobiDB-lite"/>
    </source>
</evidence>
<dbReference type="PROSITE" id="PS00676">
    <property type="entry name" value="SIGMA54_INTERACT_2"/>
    <property type="match status" value="1"/>
</dbReference>
<dbReference type="InterPro" id="IPR027417">
    <property type="entry name" value="P-loop_NTPase"/>
</dbReference>
<dbReference type="InterPro" id="IPR003593">
    <property type="entry name" value="AAA+_ATPase"/>
</dbReference>
<dbReference type="PROSITE" id="PS00688">
    <property type="entry name" value="SIGMA54_INTERACT_3"/>
    <property type="match status" value="1"/>
</dbReference>
<dbReference type="InterPro" id="IPR002078">
    <property type="entry name" value="Sigma_54_int"/>
</dbReference>
<accession>K6GR09</accession>
<evidence type="ECO:0000313" key="9">
    <source>
        <dbReference type="EMBL" id="EKO39411.1"/>
    </source>
</evidence>
<keyword evidence="1" id="KW-0547">Nucleotide-binding</keyword>
<keyword evidence="3" id="KW-0805">Transcription regulation</keyword>
<organism evidence="9 10">
    <name type="scientific">Solidesulfovibrio magneticus str. Maddingley MBC34</name>
    <dbReference type="NCBI Taxonomy" id="1206767"/>
    <lineage>
        <taxon>Bacteria</taxon>
        <taxon>Pseudomonadati</taxon>
        <taxon>Thermodesulfobacteriota</taxon>
        <taxon>Desulfovibrionia</taxon>
        <taxon>Desulfovibrionales</taxon>
        <taxon>Desulfovibrionaceae</taxon>
        <taxon>Solidesulfovibrio</taxon>
    </lineage>
</organism>
<dbReference type="PANTHER" id="PTHR32071">
    <property type="entry name" value="TRANSCRIPTIONAL REGULATORY PROTEIN"/>
    <property type="match status" value="1"/>
</dbReference>
<dbReference type="GO" id="GO:0006355">
    <property type="term" value="P:regulation of DNA-templated transcription"/>
    <property type="evidence" value="ECO:0007669"/>
    <property type="project" value="InterPro"/>
</dbReference>
<dbReference type="InterPro" id="IPR025944">
    <property type="entry name" value="Sigma_54_int_dom_CS"/>
</dbReference>
<protein>
    <submittedName>
        <fullName evidence="9">Transcriptional regulator (GAF, AAA-type ATPase and DNA binding domain containing protein)</fullName>
    </submittedName>
</protein>
<evidence type="ECO:0000256" key="1">
    <source>
        <dbReference type="ARBA" id="ARBA00022741"/>
    </source>
</evidence>
<evidence type="ECO:0000259" key="8">
    <source>
        <dbReference type="PROSITE" id="PS50045"/>
    </source>
</evidence>
<name>K6GR09_9BACT</name>
<dbReference type="Gene3D" id="1.10.10.10">
    <property type="entry name" value="Winged helix-like DNA-binding domain superfamily/Winged helix DNA-binding domain"/>
    <property type="match status" value="1"/>
</dbReference>
<keyword evidence="7" id="KW-0472">Membrane</keyword>
<dbReference type="Gene3D" id="3.40.50.300">
    <property type="entry name" value="P-loop containing nucleotide triphosphate hydrolases"/>
    <property type="match status" value="1"/>
</dbReference>
<evidence type="ECO:0000256" key="3">
    <source>
        <dbReference type="ARBA" id="ARBA00023015"/>
    </source>
</evidence>
<keyword evidence="2" id="KW-0067">ATP-binding</keyword>
<dbReference type="AlphaFoldDB" id="K6GR09"/>
<feature type="transmembrane region" description="Helical" evidence="7">
    <location>
        <begin position="30"/>
        <end position="52"/>
    </location>
</feature>